<comment type="caution">
    <text evidence="1">The sequence shown here is derived from an EMBL/GenBank/DDBJ whole genome shotgun (WGS) entry which is preliminary data.</text>
</comment>
<name>A0ABR3L7V3_9TELE</name>
<dbReference type="EMBL" id="JAYMGO010000024">
    <property type="protein sequence ID" value="KAL1248191.1"/>
    <property type="molecule type" value="Genomic_DNA"/>
</dbReference>
<dbReference type="Proteomes" id="UP001558613">
    <property type="component" value="Unassembled WGS sequence"/>
</dbReference>
<evidence type="ECO:0000313" key="2">
    <source>
        <dbReference type="Proteomes" id="UP001558613"/>
    </source>
</evidence>
<gene>
    <name evidence="1" type="ORF">QQF64_021509</name>
</gene>
<keyword evidence="2" id="KW-1185">Reference proteome</keyword>
<protein>
    <submittedName>
        <fullName evidence="1">Uncharacterized protein</fullName>
    </submittedName>
</protein>
<accession>A0ABR3L7V3</accession>
<evidence type="ECO:0000313" key="1">
    <source>
        <dbReference type="EMBL" id="KAL1248191.1"/>
    </source>
</evidence>
<reference evidence="1 2" key="1">
    <citation type="submission" date="2023-09" db="EMBL/GenBank/DDBJ databases">
        <authorList>
            <person name="Wang M."/>
        </authorList>
    </citation>
    <scope>NUCLEOTIDE SEQUENCE [LARGE SCALE GENOMIC DNA]</scope>
    <source>
        <strain evidence="1">GT-2023</strain>
        <tissue evidence="1">Liver</tissue>
    </source>
</reference>
<organism evidence="1 2">
    <name type="scientific">Cirrhinus molitorella</name>
    <name type="common">mud carp</name>
    <dbReference type="NCBI Taxonomy" id="172907"/>
    <lineage>
        <taxon>Eukaryota</taxon>
        <taxon>Metazoa</taxon>
        <taxon>Chordata</taxon>
        <taxon>Craniata</taxon>
        <taxon>Vertebrata</taxon>
        <taxon>Euteleostomi</taxon>
        <taxon>Actinopterygii</taxon>
        <taxon>Neopterygii</taxon>
        <taxon>Teleostei</taxon>
        <taxon>Ostariophysi</taxon>
        <taxon>Cypriniformes</taxon>
        <taxon>Cyprinidae</taxon>
        <taxon>Labeoninae</taxon>
        <taxon>Labeonini</taxon>
        <taxon>Cirrhinus</taxon>
    </lineage>
</organism>
<sequence length="83" mass="9134">MCYQNNSIKQLCGHGNAGIFGKVSFRLCYQSAVIYLRQAPRSSATCGAASHGIELDCCSFLSCFHRSQNRCRTVANERAAARK</sequence>
<proteinExistence type="predicted"/>